<evidence type="ECO:0000256" key="1">
    <source>
        <dbReference type="ARBA" id="ARBA00023015"/>
    </source>
</evidence>
<dbReference type="PANTHER" id="PTHR43280">
    <property type="entry name" value="ARAC-FAMILY TRANSCRIPTIONAL REGULATOR"/>
    <property type="match status" value="1"/>
</dbReference>
<reference evidence="5" key="1">
    <citation type="submission" date="2018-07" db="EMBL/GenBank/DDBJ databases">
        <authorList>
            <consortium name="GenomeTrakr network: Whole genome sequencing for foodborne pathogen traceback"/>
        </authorList>
    </citation>
    <scope>NUCLEOTIDE SEQUENCE</scope>
    <source>
        <strain evidence="5">NY58364767</strain>
    </source>
</reference>
<sequence length="53" mass="6132">KKASELIVMQEGAVKKVAYQCGYSSVPYFISQFRKYYGYTPSRCRPDGNLFKK</sequence>
<dbReference type="GO" id="GO:0043565">
    <property type="term" value="F:sequence-specific DNA binding"/>
    <property type="evidence" value="ECO:0007669"/>
    <property type="project" value="InterPro"/>
</dbReference>
<dbReference type="InterPro" id="IPR018060">
    <property type="entry name" value="HTH_AraC"/>
</dbReference>
<dbReference type="AlphaFoldDB" id="A0A618E1N3"/>
<comment type="caution">
    <text evidence="5">The sequence shown here is derived from an EMBL/GenBank/DDBJ whole genome shotgun (WGS) entry which is preliminary data.</text>
</comment>
<keyword evidence="2" id="KW-0238">DNA-binding</keyword>
<evidence type="ECO:0000256" key="3">
    <source>
        <dbReference type="ARBA" id="ARBA00023163"/>
    </source>
</evidence>
<feature type="non-terminal residue" evidence="5">
    <location>
        <position position="1"/>
    </location>
</feature>
<protein>
    <submittedName>
        <fullName evidence="5">AraC family transcriptional regulator</fullName>
    </submittedName>
</protein>
<keyword evidence="3" id="KW-0804">Transcription</keyword>
<dbReference type="Gene3D" id="1.10.10.60">
    <property type="entry name" value="Homeodomain-like"/>
    <property type="match status" value="1"/>
</dbReference>
<dbReference type="PRINTS" id="PR00032">
    <property type="entry name" value="HTHARAC"/>
</dbReference>
<feature type="domain" description="HTH araC/xylS-type" evidence="4">
    <location>
        <begin position="1"/>
        <end position="47"/>
    </location>
</feature>
<name>A0A618E1N3_SALEN</name>
<gene>
    <name evidence="5" type="ORF">AN727_23050</name>
</gene>
<dbReference type="PANTHER" id="PTHR43280:SF33">
    <property type="entry name" value="HTH-TYPE TRANSCRIPTIONAL REGULATOR APPY-RELATED"/>
    <property type="match status" value="1"/>
</dbReference>
<dbReference type="GO" id="GO:0003700">
    <property type="term" value="F:DNA-binding transcription factor activity"/>
    <property type="evidence" value="ECO:0007669"/>
    <property type="project" value="InterPro"/>
</dbReference>
<evidence type="ECO:0000259" key="4">
    <source>
        <dbReference type="PROSITE" id="PS01124"/>
    </source>
</evidence>
<accession>A0A618E1N3</accession>
<evidence type="ECO:0000256" key="2">
    <source>
        <dbReference type="ARBA" id="ARBA00023125"/>
    </source>
</evidence>
<dbReference type="PROSITE" id="PS01124">
    <property type="entry name" value="HTH_ARAC_FAMILY_2"/>
    <property type="match status" value="1"/>
</dbReference>
<dbReference type="SUPFAM" id="SSF46689">
    <property type="entry name" value="Homeodomain-like"/>
    <property type="match status" value="1"/>
</dbReference>
<organism evidence="5">
    <name type="scientific">Salmonella enteritidis</name>
    <dbReference type="NCBI Taxonomy" id="149539"/>
    <lineage>
        <taxon>Bacteria</taxon>
        <taxon>Pseudomonadati</taxon>
        <taxon>Pseudomonadota</taxon>
        <taxon>Gammaproteobacteria</taxon>
        <taxon>Enterobacterales</taxon>
        <taxon>Enterobacteriaceae</taxon>
        <taxon>Salmonella</taxon>
    </lineage>
</organism>
<dbReference type="InterPro" id="IPR009057">
    <property type="entry name" value="Homeodomain-like_sf"/>
</dbReference>
<proteinExistence type="predicted"/>
<dbReference type="Pfam" id="PF00165">
    <property type="entry name" value="HTH_AraC"/>
    <property type="match status" value="1"/>
</dbReference>
<evidence type="ECO:0000313" key="5">
    <source>
        <dbReference type="EMBL" id="ECX3139680.1"/>
    </source>
</evidence>
<dbReference type="InterPro" id="IPR020449">
    <property type="entry name" value="Tscrpt_reg_AraC-type_HTH"/>
</dbReference>
<keyword evidence="1" id="KW-0805">Transcription regulation</keyword>
<dbReference type="EMBL" id="AAKYNW010000129">
    <property type="protein sequence ID" value="ECX3139680.1"/>
    <property type="molecule type" value="Genomic_DNA"/>
</dbReference>